<dbReference type="AlphaFoldDB" id="A0AAU1U6A5"/>
<protein>
    <submittedName>
        <fullName evidence="1">Uncharacterized protein</fullName>
    </submittedName>
</protein>
<accession>A0AAU1U6A5</accession>
<gene>
    <name evidence="1" type="ORF">OHU69_21825</name>
</gene>
<sequence length="150" mass="16619">MTGPDIGRHQIPGLLLIMVPESRDGIEAVAGMSAEQAVSGDLDWFDLYDFLRDVVFRDLVRPELLTPEAERDTELLGRCAEFTENLLLNSTQPVASAVFYQLVEPLYASEELLVAAVPLMQPEMLRVTLEDMAVDRLSASARAALADYLH</sequence>
<proteinExistence type="predicted"/>
<organism evidence="1">
    <name type="scientific">Streptomyces sp. NBC_00119</name>
    <dbReference type="NCBI Taxonomy" id="2975659"/>
    <lineage>
        <taxon>Bacteria</taxon>
        <taxon>Bacillati</taxon>
        <taxon>Actinomycetota</taxon>
        <taxon>Actinomycetes</taxon>
        <taxon>Kitasatosporales</taxon>
        <taxon>Streptomycetaceae</taxon>
        <taxon>Streptomyces</taxon>
    </lineage>
</organism>
<evidence type="ECO:0000313" key="1">
    <source>
        <dbReference type="EMBL" id="WTS13455.1"/>
    </source>
</evidence>
<name>A0AAU1U6A5_9ACTN</name>
<reference evidence="1" key="1">
    <citation type="submission" date="2022-10" db="EMBL/GenBank/DDBJ databases">
        <title>The complete genomes of actinobacterial strains from the NBC collection.</title>
        <authorList>
            <person name="Joergensen T.S."/>
            <person name="Alvarez Arevalo M."/>
            <person name="Sterndorff E.B."/>
            <person name="Faurdal D."/>
            <person name="Vuksanovic O."/>
            <person name="Mourched A.-S."/>
            <person name="Charusanti P."/>
            <person name="Shaw S."/>
            <person name="Blin K."/>
            <person name="Weber T."/>
        </authorList>
    </citation>
    <scope>NUCLEOTIDE SEQUENCE</scope>
    <source>
        <strain evidence="1">NBC_00119</strain>
    </source>
</reference>
<dbReference type="EMBL" id="CP108195">
    <property type="protein sequence ID" value="WTS13455.1"/>
    <property type="molecule type" value="Genomic_DNA"/>
</dbReference>